<evidence type="ECO:0000256" key="6">
    <source>
        <dbReference type="ARBA" id="ARBA00038307"/>
    </source>
</evidence>
<organism evidence="14 15">
    <name type="scientific">Halostagnicola kamekurae</name>
    <dbReference type="NCBI Taxonomy" id="619731"/>
    <lineage>
        <taxon>Archaea</taxon>
        <taxon>Methanobacteriati</taxon>
        <taxon>Methanobacteriota</taxon>
        <taxon>Stenosarchaea group</taxon>
        <taxon>Halobacteria</taxon>
        <taxon>Halobacteriales</taxon>
        <taxon>Natrialbaceae</taxon>
        <taxon>Halostagnicola</taxon>
    </lineage>
</organism>
<keyword evidence="4" id="KW-0547">Nucleotide-binding</keyword>
<reference evidence="15" key="1">
    <citation type="submission" date="2016-10" db="EMBL/GenBank/DDBJ databases">
        <authorList>
            <person name="Varghese N."/>
            <person name="Submissions S."/>
        </authorList>
    </citation>
    <scope>NUCLEOTIDE SEQUENCE [LARGE SCALE GENOMIC DNA]</scope>
    <source>
        <strain evidence="15">DSM 22427</strain>
    </source>
</reference>
<evidence type="ECO:0000256" key="10">
    <source>
        <dbReference type="ARBA" id="ARBA00047936"/>
    </source>
</evidence>
<dbReference type="PANTHER" id="PTHR42781">
    <property type="entry name" value="SPERMIDINE/PUTRESCINE IMPORT ATP-BINDING PROTEIN POTA"/>
    <property type="match status" value="1"/>
</dbReference>
<evidence type="ECO:0000256" key="9">
    <source>
        <dbReference type="ARBA" id="ARBA00041133"/>
    </source>
</evidence>
<dbReference type="EMBL" id="FOZS01000001">
    <property type="protein sequence ID" value="SFS41444.1"/>
    <property type="molecule type" value="Genomic_DNA"/>
</dbReference>
<keyword evidence="3" id="KW-0500">Molybdenum</keyword>
<dbReference type="SUPFAM" id="SSF50331">
    <property type="entry name" value="MOP-like"/>
    <property type="match status" value="1"/>
</dbReference>
<evidence type="ECO:0000256" key="5">
    <source>
        <dbReference type="ARBA" id="ARBA00022840"/>
    </source>
</evidence>
<comment type="function">
    <text evidence="11">Part of the ABC transporter complex WtpABC involved in molybdate/tungstate import. Responsible for energy coupling to the transport system.</text>
</comment>
<evidence type="ECO:0000256" key="8">
    <source>
        <dbReference type="ARBA" id="ARBA00039025"/>
    </source>
</evidence>
<keyword evidence="5 14" id="KW-0067">ATP-binding</keyword>
<dbReference type="PANTHER" id="PTHR42781:SF4">
    <property type="entry name" value="SPERMIDINE_PUTRESCINE IMPORT ATP-BINDING PROTEIN POTA"/>
    <property type="match status" value="1"/>
</dbReference>
<dbReference type="Gene3D" id="2.40.50.100">
    <property type="match status" value="1"/>
</dbReference>
<evidence type="ECO:0000256" key="7">
    <source>
        <dbReference type="ARBA" id="ARBA00038781"/>
    </source>
</evidence>
<dbReference type="SUPFAM" id="SSF52540">
    <property type="entry name" value="P-loop containing nucleoside triphosphate hydrolases"/>
    <property type="match status" value="1"/>
</dbReference>
<dbReference type="InterPro" id="IPR027417">
    <property type="entry name" value="P-loop_NTPase"/>
</dbReference>
<dbReference type="InterPro" id="IPR003593">
    <property type="entry name" value="AAA+_ATPase"/>
</dbReference>
<gene>
    <name evidence="14" type="ORF">SAMN04488556_0667</name>
</gene>
<dbReference type="GO" id="GO:0043190">
    <property type="term" value="C:ATP-binding cassette (ABC) transporter complex"/>
    <property type="evidence" value="ECO:0007669"/>
    <property type="project" value="InterPro"/>
</dbReference>
<dbReference type="SMART" id="SM00382">
    <property type="entry name" value="AAA"/>
    <property type="match status" value="1"/>
</dbReference>
<dbReference type="InterPro" id="IPR017871">
    <property type="entry name" value="ABC_transporter-like_CS"/>
</dbReference>
<evidence type="ECO:0000256" key="3">
    <source>
        <dbReference type="ARBA" id="ARBA00022505"/>
    </source>
</evidence>
<dbReference type="GO" id="GO:0005524">
    <property type="term" value="F:ATP binding"/>
    <property type="evidence" value="ECO:0007669"/>
    <property type="project" value="UniProtKB-KW"/>
</dbReference>
<dbReference type="Pfam" id="PF08402">
    <property type="entry name" value="TOBE_2"/>
    <property type="match status" value="1"/>
</dbReference>
<evidence type="ECO:0000256" key="4">
    <source>
        <dbReference type="ARBA" id="ARBA00022741"/>
    </source>
</evidence>
<feature type="domain" description="ABC transporter" evidence="13">
    <location>
        <begin position="33"/>
        <end position="266"/>
    </location>
</feature>
<name>A0A1I6PMM8_9EURY</name>
<dbReference type="InterPro" id="IPR013611">
    <property type="entry name" value="Transp-assoc_OB_typ2"/>
</dbReference>
<protein>
    <recommendedName>
        <fullName evidence="9">Molybdate/tungstate import ATP-binding protein WtpC</fullName>
        <ecNumber evidence="8">7.3.2.6</ecNumber>
    </recommendedName>
</protein>
<evidence type="ECO:0000313" key="14">
    <source>
        <dbReference type="EMBL" id="SFS41444.1"/>
    </source>
</evidence>
<dbReference type="InterPro" id="IPR050093">
    <property type="entry name" value="ABC_SmlMolc_Importer"/>
</dbReference>
<proteinExistence type="inferred from homology"/>
<evidence type="ECO:0000313" key="15">
    <source>
        <dbReference type="Proteomes" id="UP000199199"/>
    </source>
</evidence>
<keyword evidence="15" id="KW-1185">Reference proteome</keyword>
<evidence type="ECO:0000256" key="2">
    <source>
        <dbReference type="ARBA" id="ARBA00022448"/>
    </source>
</evidence>
<dbReference type="Pfam" id="PF00005">
    <property type="entry name" value="ABC_tran"/>
    <property type="match status" value="1"/>
</dbReference>
<feature type="region of interest" description="Disordered" evidence="12">
    <location>
        <begin position="1"/>
        <end position="29"/>
    </location>
</feature>
<evidence type="ECO:0000259" key="13">
    <source>
        <dbReference type="PROSITE" id="PS50893"/>
    </source>
</evidence>
<comment type="catalytic activity">
    <reaction evidence="10">
        <text>tungstate(in) + ATP + H2O = tungstate(out) + ADP + phosphate + H(+)</text>
        <dbReference type="Rhea" id="RHEA:35027"/>
        <dbReference type="ChEBI" id="CHEBI:15377"/>
        <dbReference type="ChEBI" id="CHEBI:15378"/>
        <dbReference type="ChEBI" id="CHEBI:30616"/>
        <dbReference type="ChEBI" id="CHEBI:43474"/>
        <dbReference type="ChEBI" id="CHEBI:46502"/>
        <dbReference type="ChEBI" id="CHEBI:456216"/>
        <dbReference type="EC" id="7.3.2.6"/>
    </reaction>
</comment>
<dbReference type="EC" id="7.3.2.6" evidence="8"/>
<dbReference type="InterPro" id="IPR003439">
    <property type="entry name" value="ABC_transporter-like_ATP-bd"/>
</dbReference>
<keyword evidence="2" id="KW-0813">Transport</keyword>
<comment type="similarity">
    <text evidence="6">Belongs to the ABC transporter superfamily. Sulfate/tungstate importer (TC 3.A.1.6) family.</text>
</comment>
<dbReference type="PROSITE" id="PS00211">
    <property type="entry name" value="ABC_TRANSPORTER_1"/>
    <property type="match status" value="1"/>
</dbReference>
<dbReference type="GO" id="GO:0016887">
    <property type="term" value="F:ATP hydrolysis activity"/>
    <property type="evidence" value="ECO:0007669"/>
    <property type="project" value="InterPro"/>
</dbReference>
<dbReference type="FunFam" id="3.40.50.300:FF:000425">
    <property type="entry name" value="Probable ABC transporter, ATP-binding subunit"/>
    <property type="match status" value="1"/>
</dbReference>
<accession>A0A1I6PMM8</accession>
<sequence>MQGNNHYDRSLAPTESAMSSADLDDDPEQSTVLELEDIVRSYTSETAVEDLSLSVGTGEVLTLLGPSGCGKTTTLRLIGGLERPDAGTIELGDRVIAGDDGTFVPPEERGIGLVFQDFALFPHLSAAENVGFGLSEWNESERRARVEELLELVDLADHADDSPSELSGGQKQRIALARSLAPEPDVLLLDEPLSNLDVSLRVSMREEIRRIIDETGVTAIWVTHDQEEALSVADRVGVMHDGHLQQVGRPEKVFERPASRFVASFLGRAGFLSATAEDDTLVTDVGRLDADALVGVERSDWGTLLEEATVDVLVRPDDLRVTPTTENEADGTITRRQYQGPSFIYRVETEGGDTVQCLHGHTEVFDVGETVRVDLVANHPLVWYPHE</sequence>
<dbReference type="Gene3D" id="3.40.50.300">
    <property type="entry name" value="P-loop containing nucleotide triphosphate hydrolases"/>
    <property type="match status" value="1"/>
</dbReference>
<comment type="subcellular location">
    <subcellularLocation>
        <location evidence="1">Cell membrane</location>
        <topology evidence="1">Peripheral membrane protein</topology>
    </subcellularLocation>
</comment>
<evidence type="ECO:0000256" key="12">
    <source>
        <dbReference type="SAM" id="MobiDB-lite"/>
    </source>
</evidence>
<dbReference type="Proteomes" id="UP000199199">
    <property type="component" value="Unassembled WGS sequence"/>
</dbReference>
<dbReference type="AlphaFoldDB" id="A0A1I6PMM8"/>
<comment type="subunit">
    <text evidence="7">The complex is composed of two ATP-binding proteins (WtpC), two transmembrane proteins (WtpB) and a solute-binding protein (WtpA).</text>
</comment>
<dbReference type="GO" id="GO:1901238">
    <property type="term" value="F:ABC-type tungstate transporter activity"/>
    <property type="evidence" value="ECO:0007669"/>
    <property type="project" value="UniProtKB-EC"/>
</dbReference>
<dbReference type="InterPro" id="IPR008995">
    <property type="entry name" value="Mo/tungstate-bd_C_term_dom"/>
</dbReference>
<evidence type="ECO:0000256" key="11">
    <source>
        <dbReference type="ARBA" id="ARBA00057369"/>
    </source>
</evidence>
<evidence type="ECO:0000256" key="1">
    <source>
        <dbReference type="ARBA" id="ARBA00004202"/>
    </source>
</evidence>
<dbReference type="PROSITE" id="PS50893">
    <property type="entry name" value="ABC_TRANSPORTER_2"/>
    <property type="match status" value="1"/>
</dbReference>